<evidence type="ECO:0000313" key="3">
    <source>
        <dbReference type="Proteomes" id="UP000801492"/>
    </source>
</evidence>
<reference evidence="2" key="1">
    <citation type="submission" date="2019-08" db="EMBL/GenBank/DDBJ databases">
        <title>The genome of the North American firefly Photinus pyralis.</title>
        <authorList>
            <consortium name="Photinus pyralis genome working group"/>
            <person name="Fallon T.R."/>
            <person name="Sander Lower S.E."/>
            <person name="Weng J.-K."/>
        </authorList>
    </citation>
    <scope>NUCLEOTIDE SEQUENCE</scope>
    <source>
        <strain evidence="2">TRF0915ILg1</strain>
        <tissue evidence="2">Whole body</tissue>
    </source>
</reference>
<dbReference type="Proteomes" id="UP000801492">
    <property type="component" value="Unassembled WGS sequence"/>
</dbReference>
<evidence type="ECO:0000256" key="1">
    <source>
        <dbReference type="SAM" id="SignalP"/>
    </source>
</evidence>
<evidence type="ECO:0000313" key="2">
    <source>
        <dbReference type="EMBL" id="KAF2882948.1"/>
    </source>
</evidence>
<feature type="chain" id="PRO_5035438840" description="Secreted protein" evidence="1">
    <location>
        <begin position="23"/>
        <end position="123"/>
    </location>
</feature>
<name>A0A8K0CEA5_IGNLU</name>
<organism evidence="2 3">
    <name type="scientific">Ignelater luminosus</name>
    <name type="common">Cucubano</name>
    <name type="synonym">Pyrophorus luminosus</name>
    <dbReference type="NCBI Taxonomy" id="2038154"/>
    <lineage>
        <taxon>Eukaryota</taxon>
        <taxon>Metazoa</taxon>
        <taxon>Ecdysozoa</taxon>
        <taxon>Arthropoda</taxon>
        <taxon>Hexapoda</taxon>
        <taxon>Insecta</taxon>
        <taxon>Pterygota</taxon>
        <taxon>Neoptera</taxon>
        <taxon>Endopterygota</taxon>
        <taxon>Coleoptera</taxon>
        <taxon>Polyphaga</taxon>
        <taxon>Elateriformia</taxon>
        <taxon>Elateroidea</taxon>
        <taxon>Elateridae</taxon>
        <taxon>Agrypninae</taxon>
        <taxon>Pyrophorini</taxon>
        <taxon>Ignelater</taxon>
    </lineage>
</organism>
<dbReference type="AlphaFoldDB" id="A0A8K0CEA5"/>
<keyword evidence="3" id="KW-1185">Reference proteome</keyword>
<accession>A0A8K0CEA5</accession>
<keyword evidence="1" id="KW-0732">Signal</keyword>
<feature type="signal peptide" evidence="1">
    <location>
        <begin position="1"/>
        <end position="22"/>
    </location>
</feature>
<proteinExistence type="predicted"/>
<dbReference type="EMBL" id="VTPC01090576">
    <property type="protein sequence ID" value="KAF2882948.1"/>
    <property type="molecule type" value="Genomic_DNA"/>
</dbReference>
<gene>
    <name evidence="2" type="ORF">ILUMI_23227</name>
</gene>
<sequence>MKINIFSILLLTSITLIHHLKAECENEVSSFDCGTAGTPHFYRNSKGDCSFGCKNEGRILNCAESHPPPDLPEYKNEHCQEKAYDCKNKGKPVWLEYDDVCDFHCTQGDAVYFCEVIYSPYYY</sequence>
<comment type="caution">
    <text evidence="2">The sequence shown here is derived from an EMBL/GenBank/DDBJ whole genome shotgun (WGS) entry which is preliminary data.</text>
</comment>
<evidence type="ECO:0008006" key="4">
    <source>
        <dbReference type="Google" id="ProtNLM"/>
    </source>
</evidence>
<protein>
    <recommendedName>
        <fullName evidence="4">Secreted protein</fullName>
    </recommendedName>
</protein>